<keyword evidence="1" id="KW-0472">Membrane</keyword>
<dbReference type="InterPro" id="IPR045584">
    <property type="entry name" value="Pilin-like"/>
</dbReference>
<sequence>MRLSRRGFTFIEMIFVIVILGIIAKYGVEFLAQAYRNYLYEEIINKLANESSNAVELIAKRLQYRIRSSAIVRKGDSDDFRALEGFSSTGSSAEDYNVLEWIGYDIEGFRGDENATPNWSGIIDKEAFMDDHTYIISPDSNLDEANNTIYALSNGNSSIADAALYLFSAENDINSSFGWYGGDTIDDQSLKYAMHPIKEHNETAFESNLGDFNPLYDDIKAKGEWDARYYLAWSAYAVSLEDHDLKFYYDYQPWQGEKFSDGKSALIMSNVTTFKMIQKEGVIKIQVCVSNDMNGSGTMNIGGFALCKEKTIY</sequence>
<proteinExistence type="predicted"/>
<keyword evidence="1" id="KW-0812">Transmembrane</keyword>
<evidence type="ECO:0008006" key="3">
    <source>
        <dbReference type="Google" id="ProtNLM"/>
    </source>
</evidence>
<dbReference type="AlphaFoldDB" id="A0A1W1BW82"/>
<evidence type="ECO:0000313" key="2">
    <source>
        <dbReference type="EMBL" id="SFV57786.1"/>
    </source>
</evidence>
<organism evidence="2">
    <name type="scientific">hydrothermal vent metagenome</name>
    <dbReference type="NCBI Taxonomy" id="652676"/>
    <lineage>
        <taxon>unclassified sequences</taxon>
        <taxon>metagenomes</taxon>
        <taxon>ecological metagenomes</taxon>
    </lineage>
</organism>
<name>A0A1W1BW82_9ZZZZ</name>
<feature type="transmembrane region" description="Helical" evidence="1">
    <location>
        <begin position="7"/>
        <end position="28"/>
    </location>
</feature>
<evidence type="ECO:0000256" key="1">
    <source>
        <dbReference type="SAM" id="Phobius"/>
    </source>
</evidence>
<dbReference type="Pfam" id="PF07963">
    <property type="entry name" value="N_methyl"/>
    <property type="match status" value="1"/>
</dbReference>
<reference evidence="2" key="1">
    <citation type="submission" date="2016-10" db="EMBL/GenBank/DDBJ databases">
        <authorList>
            <person name="de Groot N.N."/>
        </authorList>
    </citation>
    <scope>NUCLEOTIDE SEQUENCE</scope>
</reference>
<dbReference type="InterPro" id="IPR012902">
    <property type="entry name" value="N_methyl_site"/>
</dbReference>
<dbReference type="EMBL" id="FPHB01000041">
    <property type="protein sequence ID" value="SFV57786.1"/>
    <property type="molecule type" value="Genomic_DNA"/>
</dbReference>
<dbReference type="NCBIfam" id="TIGR02532">
    <property type="entry name" value="IV_pilin_GFxxxE"/>
    <property type="match status" value="1"/>
</dbReference>
<protein>
    <recommendedName>
        <fullName evidence="3">Prepilin-type N-terminal cleavage/methylation domain-containing protein</fullName>
    </recommendedName>
</protein>
<dbReference type="SUPFAM" id="SSF54523">
    <property type="entry name" value="Pili subunits"/>
    <property type="match status" value="1"/>
</dbReference>
<gene>
    <name evidence="2" type="ORF">MNB_SM-7-1415</name>
</gene>
<accession>A0A1W1BW82</accession>
<keyword evidence="1" id="KW-1133">Transmembrane helix</keyword>